<gene>
    <name evidence="3" type="ordered locus">MTR_5g014770</name>
</gene>
<feature type="compositionally biased region" description="Basic and acidic residues" evidence="2">
    <location>
        <begin position="202"/>
        <end position="218"/>
    </location>
</feature>
<evidence type="ECO:0000313" key="3">
    <source>
        <dbReference type="EMBL" id="AES94471.2"/>
    </source>
</evidence>
<feature type="compositionally biased region" description="Low complexity" evidence="2">
    <location>
        <begin position="1"/>
        <end position="21"/>
    </location>
</feature>
<dbReference type="EMBL" id="CM001221">
    <property type="protein sequence ID" value="AES94471.2"/>
    <property type="molecule type" value="Genomic_DNA"/>
</dbReference>
<feature type="region of interest" description="Disordered" evidence="2">
    <location>
        <begin position="1"/>
        <end position="29"/>
    </location>
</feature>
<name>G7K145_MEDTR</name>
<reference evidence="3 5" key="2">
    <citation type="journal article" date="2014" name="BMC Genomics">
        <title>An improved genome release (version Mt4.0) for the model legume Medicago truncatula.</title>
        <authorList>
            <person name="Tang H."/>
            <person name="Krishnakumar V."/>
            <person name="Bidwell S."/>
            <person name="Rosen B."/>
            <person name="Chan A."/>
            <person name="Zhou S."/>
            <person name="Gentzbittel L."/>
            <person name="Childs K.L."/>
            <person name="Yandell M."/>
            <person name="Gundlach H."/>
            <person name="Mayer K.F."/>
            <person name="Schwartz D.C."/>
            <person name="Town C.D."/>
        </authorList>
    </citation>
    <scope>GENOME REANNOTATION</scope>
    <source>
        <strain evidence="4 5">cv. Jemalong A17</strain>
    </source>
</reference>
<feature type="region of interest" description="Disordered" evidence="2">
    <location>
        <begin position="195"/>
        <end position="219"/>
    </location>
</feature>
<evidence type="ECO:0000313" key="4">
    <source>
        <dbReference type="EnsemblPlants" id="AES94471"/>
    </source>
</evidence>
<evidence type="ECO:0000256" key="2">
    <source>
        <dbReference type="SAM" id="MobiDB-lite"/>
    </source>
</evidence>
<evidence type="ECO:0000313" key="5">
    <source>
        <dbReference type="Proteomes" id="UP000002051"/>
    </source>
</evidence>
<accession>A0A0C3XBT6</accession>
<reference evidence="3 5" key="1">
    <citation type="journal article" date="2011" name="Nature">
        <title>The Medicago genome provides insight into the evolution of rhizobial symbioses.</title>
        <authorList>
            <person name="Young N.D."/>
            <person name="Debelle F."/>
            <person name="Oldroyd G.E."/>
            <person name="Geurts R."/>
            <person name="Cannon S.B."/>
            <person name="Udvardi M.K."/>
            <person name="Benedito V.A."/>
            <person name="Mayer K.F."/>
            <person name="Gouzy J."/>
            <person name="Schoof H."/>
            <person name="Van de Peer Y."/>
            <person name="Proost S."/>
            <person name="Cook D.R."/>
            <person name="Meyers B.C."/>
            <person name="Spannagl M."/>
            <person name="Cheung F."/>
            <person name="De Mita S."/>
            <person name="Krishnakumar V."/>
            <person name="Gundlach H."/>
            <person name="Zhou S."/>
            <person name="Mudge J."/>
            <person name="Bharti A.K."/>
            <person name="Murray J.D."/>
            <person name="Naoumkina M.A."/>
            <person name="Rosen B."/>
            <person name="Silverstein K.A."/>
            <person name="Tang H."/>
            <person name="Rombauts S."/>
            <person name="Zhao P.X."/>
            <person name="Zhou P."/>
            <person name="Barbe V."/>
            <person name="Bardou P."/>
            <person name="Bechner M."/>
            <person name="Bellec A."/>
            <person name="Berger A."/>
            <person name="Berges H."/>
            <person name="Bidwell S."/>
            <person name="Bisseling T."/>
            <person name="Choisne N."/>
            <person name="Couloux A."/>
            <person name="Denny R."/>
            <person name="Deshpande S."/>
            <person name="Dai X."/>
            <person name="Doyle J.J."/>
            <person name="Dudez A.M."/>
            <person name="Farmer A.D."/>
            <person name="Fouteau S."/>
            <person name="Franken C."/>
            <person name="Gibelin C."/>
            <person name="Gish J."/>
            <person name="Goldstein S."/>
            <person name="Gonzalez A.J."/>
            <person name="Green P.J."/>
            <person name="Hallab A."/>
            <person name="Hartog M."/>
            <person name="Hua A."/>
            <person name="Humphray S.J."/>
            <person name="Jeong D.H."/>
            <person name="Jing Y."/>
            <person name="Jocker A."/>
            <person name="Kenton S.M."/>
            <person name="Kim D.J."/>
            <person name="Klee K."/>
            <person name="Lai H."/>
            <person name="Lang C."/>
            <person name="Lin S."/>
            <person name="Macmil S.L."/>
            <person name="Magdelenat G."/>
            <person name="Matthews L."/>
            <person name="McCorrison J."/>
            <person name="Monaghan E.L."/>
            <person name="Mun J.H."/>
            <person name="Najar F.Z."/>
            <person name="Nicholson C."/>
            <person name="Noirot C."/>
            <person name="O'Bleness M."/>
            <person name="Paule C.R."/>
            <person name="Poulain J."/>
            <person name="Prion F."/>
            <person name="Qin B."/>
            <person name="Qu C."/>
            <person name="Retzel E.F."/>
            <person name="Riddle C."/>
            <person name="Sallet E."/>
            <person name="Samain S."/>
            <person name="Samson N."/>
            <person name="Sanders I."/>
            <person name="Saurat O."/>
            <person name="Scarpelli C."/>
            <person name="Schiex T."/>
            <person name="Segurens B."/>
            <person name="Severin A.J."/>
            <person name="Sherrier D.J."/>
            <person name="Shi R."/>
            <person name="Sims S."/>
            <person name="Singer S.R."/>
            <person name="Sinharoy S."/>
            <person name="Sterck L."/>
            <person name="Viollet A."/>
            <person name="Wang B.B."/>
            <person name="Wang K."/>
            <person name="Wang M."/>
            <person name="Wang X."/>
            <person name="Warfsmann J."/>
            <person name="Weissenbach J."/>
            <person name="White D.D."/>
            <person name="White J.D."/>
            <person name="Wiley G.B."/>
            <person name="Wincker P."/>
            <person name="Xing Y."/>
            <person name="Yang L."/>
            <person name="Yao Z."/>
            <person name="Ying F."/>
            <person name="Zhai J."/>
            <person name="Zhou L."/>
            <person name="Zuber A."/>
            <person name="Denarie J."/>
            <person name="Dixon R.A."/>
            <person name="May G.D."/>
            <person name="Schwartz D.C."/>
            <person name="Rogers J."/>
            <person name="Quetier F."/>
            <person name="Town C.D."/>
            <person name="Roe B.A."/>
        </authorList>
    </citation>
    <scope>NUCLEOTIDE SEQUENCE [LARGE SCALE GENOMIC DNA]</scope>
    <source>
        <strain evidence="3">A17</strain>
        <strain evidence="4 5">cv. Jemalong A17</strain>
    </source>
</reference>
<accession>G7K145</accession>
<protein>
    <submittedName>
        <fullName evidence="3 4">Uncharacterized protein</fullName>
    </submittedName>
</protein>
<proteinExistence type="predicted"/>
<dbReference type="HOGENOM" id="CLU_938017_0_0_1"/>
<feature type="coiled-coil region" evidence="1">
    <location>
        <begin position="152"/>
        <end position="186"/>
    </location>
</feature>
<keyword evidence="5" id="KW-1185">Reference proteome</keyword>
<dbReference type="EnsemblPlants" id="AES94471">
    <property type="protein sequence ID" value="AES94471"/>
    <property type="gene ID" value="MTR_5g014770"/>
</dbReference>
<keyword evidence="1" id="KW-0175">Coiled coil</keyword>
<reference evidence="4" key="3">
    <citation type="submission" date="2015-04" db="UniProtKB">
        <authorList>
            <consortium name="EnsemblPlants"/>
        </authorList>
    </citation>
    <scope>IDENTIFICATION</scope>
    <source>
        <strain evidence="4">cv. Jemalong A17</strain>
    </source>
</reference>
<dbReference type="Proteomes" id="UP000002051">
    <property type="component" value="Chromosome 5"/>
</dbReference>
<sequence length="297" mass="33667">MALDSNSSSNYSPDNVPNSNPQQPSMFHWPCFPQTATQAPWQQQLPYPQQGAQVFQPTQLFGANIPPIFQTFNGNGWQAFPVASEATTTATHNLVPNMFYHAGYTFPGFPDVIFETMLTAPWDPSAYLVQMHQLQQFQEAQSMENAKLWSMVNKLQTKVFDYNAKLTKLEEEVSSLKDKRKNSTNEFVRTIPVGIRQPGKRGRPEVEPSLKDKMKKSTNETARTIPVGTRQQGKRRKSDLIITVPIEARQPGKSGGLWEAFQEADAFQEAERRRGRKPADRNFILKSGVWTFVKPCN</sequence>
<dbReference type="PaxDb" id="3880-AES94471"/>
<evidence type="ECO:0000256" key="1">
    <source>
        <dbReference type="SAM" id="Coils"/>
    </source>
</evidence>
<organism evidence="3 5">
    <name type="scientific">Medicago truncatula</name>
    <name type="common">Barrel medic</name>
    <name type="synonym">Medicago tribuloides</name>
    <dbReference type="NCBI Taxonomy" id="3880"/>
    <lineage>
        <taxon>Eukaryota</taxon>
        <taxon>Viridiplantae</taxon>
        <taxon>Streptophyta</taxon>
        <taxon>Embryophyta</taxon>
        <taxon>Tracheophyta</taxon>
        <taxon>Spermatophyta</taxon>
        <taxon>Magnoliopsida</taxon>
        <taxon>eudicotyledons</taxon>
        <taxon>Gunneridae</taxon>
        <taxon>Pentapetalae</taxon>
        <taxon>rosids</taxon>
        <taxon>fabids</taxon>
        <taxon>Fabales</taxon>
        <taxon>Fabaceae</taxon>
        <taxon>Papilionoideae</taxon>
        <taxon>50 kb inversion clade</taxon>
        <taxon>NPAAA clade</taxon>
        <taxon>Hologalegina</taxon>
        <taxon>IRL clade</taxon>
        <taxon>Trifolieae</taxon>
        <taxon>Medicago</taxon>
    </lineage>
</organism>
<dbReference type="AlphaFoldDB" id="G7K145"/>